<evidence type="ECO:0000256" key="1">
    <source>
        <dbReference type="SAM" id="MobiDB-lite"/>
    </source>
</evidence>
<dbReference type="Proteomes" id="UP000667802">
    <property type="component" value="Unassembled WGS sequence"/>
</dbReference>
<gene>
    <name evidence="2" type="ORF">G7B40_040415</name>
</gene>
<dbReference type="RefSeq" id="WP_208345870.1">
    <property type="nucleotide sequence ID" value="NZ_CAWQFN010000756.1"/>
</dbReference>
<feature type="compositionally biased region" description="Basic and acidic residues" evidence="1">
    <location>
        <begin position="69"/>
        <end position="83"/>
    </location>
</feature>
<evidence type="ECO:0000313" key="2">
    <source>
        <dbReference type="EMBL" id="MDR9900753.1"/>
    </source>
</evidence>
<organism evidence="2 3">
    <name type="scientific">Aetokthonos hydrillicola Thurmond2011</name>
    <dbReference type="NCBI Taxonomy" id="2712845"/>
    <lineage>
        <taxon>Bacteria</taxon>
        <taxon>Bacillati</taxon>
        <taxon>Cyanobacteriota</taxon>
        <taxon>Cyanophyceae</taxon>
        <taxon>Nostocales</taxon>
        <taxon>Hapalosiphonaceae</taxon>
        <taxon>Aetokthonos</taxon>
    </lineage>
</organism>
<sequence length="208" mass="22117">MTTTNNNGRRNGKGKAAITEPVATTTDQLEQLLTTDQPTQLIEEETPQAPVTAQAPEPTAEELIAQAKAETRAAKPQEEEKPDPTPTTGGGEITTATTAVESAIANSAQELVKIEEQARTARVEMGFQEGQKDAQEIRSGYQLGLLTGLTQGKAADTNDLAEQLQALRGHTDTTAATAINNLLQGLVKEPQAITPLGQTPVQRKLKII</sequence>
<keyword evidence="3" id="KW-1185">Reference proteome</keyword>
<dbReference type="AlphaFoldDB" id="A0AAP5ME98"/>
<feature type="region of interest" description="Disordered" evidence="1">
    <location>
        <begin position="1"/>
        <end position="93"/>
    </location>
</feature>
<dbReference type="EMBL" id="JAALHA020000038">
    <property type="protein sequence ID" value="MDR9900753.1"/>
    <property type="molecule type" value="Genomic_DNA"/>
</dbReference>
<protein>
    <submittedName>
        <fullName evidence="2">Uncharacterized protein</fullName>
    </submittedName>
</protein>
<proteinExistence type="predicted"/>
<evidence type="ECO:0000313" key="3">
    <source>
        <dbReference type="Proteomes" id="UP000667802"/>
    </source>
</evidence>
<reference evidence="3" key="1">
    <citation type="journal article" date="2021" name="Science">
        <title>Hunting the eagle killer: A cyanobacterial neurotoxin causes vacuolar myelinopathy.</title>
        <authorList>
            <person name="Breinlinger S."/>
            <person name="Phillips T.J."/>
            <person name="Haram B.N."/>
            <person name="Mares J."/>
            <person name="Martinez Yerena J.A."/>
            <person name="Hrouzek P."/>
            <person name="Sobotka R."/>
            <person name="Henderson W.M."/>
            <person name="Schmieder P."/>
            <person name="Williams S.M."/>
            <person name="Lauderdale J.D."/>
            <person name="Wilde H.D."/>
            <person name="Gerrin W."/>
            <person name="Kust A."/>
            <person name="Washington J.W."/>
            <person name="Wagner C."/>
            <person name="Geier B."/>
            <person name="Liebeke M."/>
            <person name="Enke H."/>
            <person name="Niedermeyer T.H.J."/>
            <person name="Wilde S.B."/>
        </authorList>
    </citation>
    <scope>NUCLEOTIDE SEQUENCE [LARGE SCALE GENOMIC DNA]</scope>
    <source>
        <strain evidence="3">Thurmond2011</strain>
    </source>
</reference>
<name>A0AAP5ME98_9CYAN</name>
<feature type="compositionally biased region" description="Low complexity" evidence="1">
    <location>
        <begin position="24"/>
        <end position="41"/>
    </location>
</feature>
<comment type="caution">
    <text evidence="2">The sequence shown here is derived from an EMBL/GenBank/DDBJ whole genome shotgun (WGS) entry which is preliminary data.</text>
</comment>
<accession>A0AAP5ME98</accession>